<accession>A0ABT7V0Z2</accession>
<dbReference type="Gene3D" id="3.20.20.140">
    <property type="entry name" value="Metal-dependent hydrolases"/>
    <property type="match status" value="1"/>
</dbReference>
<dbReference type="PANTHER" id="PTHR46124">
    <property type="entry name" value="D-AMINOACYL-TRNA DEACYLASE"/>
    <property type="match status" value="1"/>
</dbReference>
<protein>
    <submittedName>
        <fullName evidence="1">TatD family hydrolase</fullName>
    </submittedName>
</protein>
<dbReference type="CDD" id="cd01310">
    <property type="entry name" value="TatD_DNAse"/>
    <property type="match status" value="1"/>
</dbReference>
<dbReference type="Proteomes" id="UP001529256">
    <property type="component" value="Unassembled WGS sequence"/>
</dbReference>
<comment type="caution">
    <text evidence="1">The sequence shown here is derived from an EMBL/GenBank/DDBJ whole genome shotgun (WGS) entry which is preliminary data.</text>
</comment>
<dbReference type="Pfam" id="PF01026">
    <property type="entry name" value="TatD_DNase"/>
    <property type="match status" value="1"/>
</dbReference>
<evidence type="ECO:0000313" key="1">
    <source>
        <dbReference type="EMBL" id="MDM8270280.1"/>
    </source>
</evidence>
<reference evidence="1 2" key="3">
    <citation type="submission" date="2023-06" db="EMBL/GenBank/DDBJ databases">
        <authorList>
            <person name="Zeman M."/>
            <person name="Kubasova T."/>
            <person name="Jahodarova E."/>
            <person name="Nykrynova M."/>
            <person name="Rychlik I."/>
        </authorList>
    </citation>
    <scope>NUCLEOTIDE SEQUENCE [LARGE SCALE GENOMIC DNA]</scope>
    <source>
        <strain evidence="1 2">153_Feed</strain>
    </source>
</reference>
<dbReference type="InterPro" id="IPR001130">
    <property type="entry name" value="TatD-like"/>
</dbReference>
<organism evidence="1 2">
    <name type="scientific">Thermophilibacter provencensis</name>
    <dbReference type="NCBI Taxonomy" id="1852386"/>
    <lineage>
        <taxon>Bacteria</taxon>
        <taxon>Bacillati</taxon>
        <taxon>Actinomycetota</taxon>
        <taxon>Coriobacteriia</taxon>
        <taxon>Coriobacteriales</taxon>
        <taxon>Atopobiaceae</taxon>
        <taxon>Thermophilibacter</taxon>
    </lineage>
</organism>
<dbReference type="GO" id="GO:0016787">
    <property type="term" value="F:hydrolase activity"/>
    <property type="evidence" value="ECO:0007669"/>
    <property type="project" value="UniProtKB-KW"/>
</dbReference>
<keyword evidence="1" id="KW-0378">Hydrolase</keyword>
<reference evidence="1 2" key="2">
    <citation type="submission" date="2023-06" db="EMBL/GenBank/DDBJ databases">
        <title>Identification and characterization of horizontal gene transfer across gut microbiota members of farm animals based on homology search.</title>
        <authorList>
            <person name="Schwarzerova J."/>
            <person name="Nykrynova M."/>
            <person name="Jureckova K."/>
            <person name="Cejkova D."/>
            <person name="Rychlik I."/>
        </authorList>
    </citation>
    <scope>NUCLEOTIDE SEQUENCE [LARGE SCALE GENOMIC DNA]</scope>
    <source>
        <strain evidence="1 2">153_Feed</strain>
    </source>
</reference>
<dbReference type="SUPFAM" id="SSF51556">
    <property type="entry name" value="Metallo-dependent hydrolases"/>
    <property type="match status" value="1"/>
</dbReference>
<reference evidence="2" key="1">
    <citation type="submission" date="2023-06" db="EMBL/GenBank/DDBJ databases">
        <title>Identification and characterization of horizontal gene transfer across gut microbiota members of farm animals based on homology search.</title>
        <authorList>
            <person name="Zeman M."/>
            <person name="Kubasova T."/>
            <person name="Jahodarova E."/>
            <person name="Nykrynova M."/>
            <person name="Rychlik I."/>
        </authorList>
    </citation>
    <scope>NUCLEOTIDE SEQUENCE [LARGE SCALE GENOMIC DNA]</scope>
    <source>
        <strain evidence="2">153_Feed</strain>
    </source>
</reference>
<dbReference type="PANTHER" id="PTHR46124:SF2">
    <property type="entry name" value="D-AMINOACYL-TRNA DEACYLASE"/>
    <property type="match status" value="1"/>
</dbReference>
<keyword evidence="2" id="KW-1185">Reference proteome</keyword>
<name>A0ABT7V0Z2_9ACTN</name>
<gene>
    <name evidence="1" type="ORF">QUW25_01050</name>
</gene>
<dbReference type="InterPro" id="IPR032466">
    <property type="entry name" value="Metal_Hydrolase"/>
</dbReference>
<dbReference type="EMBL" id="JAUDEA010000001">
    <property type="protein sequence ID" value="MDM8270280.1"/>
    <property type="molecule type" value="Genomic_DNA"/>
</dbReference>
<dbReference type="PIRSF" id="PIRSF005902">
    <property type="entry name" value="DNase_TatD"/>
    <property type="match status" value="1"/>
</dbReference>
<dbReference type="RefSeq" id="WP_289510382.1">
    <property type="nucleotide sequence ID" value="NZ_JAUDEA010000001.1"/>
</dbReference>
<sequence length="336" mass="36531">MSKLIALDDLSLADGELFHDHKGQVCPLPAPLAPLADTHGHLTSFREHDPAVALTRAALAGVRLLVVPVDPIDDIPRRWESVGAFLSWLDEEVELARACLAECAEKGFVPPAFEGVDAPDLLDNIHIVAGAHPYGAEVFDDDAKARLAELLASPRCVGVGEFGLDLGPYSRVPREVQEEVFRYHLRLAHELELPAELHIRATAGDMIANAYVDAARILRDEGVPEKGCDLHCFTAGLKVMENFTSMGCHIAFGGALTFTRSEDIREAATFCAERKLLTETDSPYMAPVPLRGEECEPAMVAFTAAALADVREKAGRSSRKATYDALWRNACGFFGL</sequence>
<proteinExistence type="predicted"/>
<evidence type="ECO:0000313" key="2">
    <source>
        <dbReference type="Proteomes" id="UP001529256"/>
    </source>
</evidence>